<sequence>MNFIKSLVLVAVLCCFSCSNAQQKDGLTTPKPHVENNNSITLASKVKLYSKKLGEERELLISLPENYSQEIQNYPVIFVMDADHMAMFELTRSINNLLAETDFMPKSIIVGLTNNGNLNNRFQMTSGANRGSGFYENKAPDYLHFLQHVVIPYVKKNYRVANHKTIIGLSPSNGPLHEAFYNQPNIFDSYIFLAADLYFNYSKSQSKGEKLMEAMKDKSHSKATVYLGMGSKDVDFNQKWGTQFSEYEAQLIAAKNENIRFKFEIIEGDGHYEMAAKGIKNAFKHIYSEDIWNRQNIYHLNRGTTPVDIKKHFDRLSVHYGFDIFPPESKIESQTRALLRWGSPENLTTAISLLTQAIEYYPNSASLHLILAEGYQKSNDTNMAKRYLNKAKELANKFTIKNHIWFSKKLTELSQ</sequence>
<evidence type="ECO:0000313" key="3">
    <source>
        <dbReference type="Proteomes" id="UP000274593"/>
    </source>
</evidence>
<feature type="chain" id="PRO_5019198746" description="Esterase" evidence="1">
    <location>
        <begin position="22"/>
        <end position="415"/>
    </location>
</feature>
<dbReference type="AlphaFoldDB" id="A0A3S8R7X6"/>
<evidence type="ECO:0008006" key="4">
    <source>
        <dbReference type="Google" id="ProtNLM"/>
    </source>
</evidence>
<dbReference type="SUPFAM" id="SSF48452">
    <property type="entry name" value="TPR-like"/>
    <property type="match status" value="1"/>
</dbReference>
<organism evidence="2 3">
    <name type="scientific">Tenacibaculum singaporense</name>
    <dbReference type="NCBI Taxonomy" id="2358479"/>
    <lineage>
        <taxon>Bacteria</taxon>
        <taxon>Pseudomonadati</taxon>
        <taxon>Bacteroidota</taxon>
        <taxon>Flavobacteriia</taxon>
        <taxon>Flavobacteriales</taxon>
        <taxon>Flavobacteriaceae</taxon>
        <taxon>Tenacibaculum</taxon>
    </lineage>
</organism>
<dbReference type="Gene3D" id="1.25.40.10">
    <property type="entry name" value="Tetratricopeptide repeat domain"/>
    <property type="match status" value="1"/>
</dbReference>
<dbReference type="EMBL" id="CP032548">
    <property type="protein sequence ID" value="AZJ35866.1"/>
    <property type="molecule type" value="Genomic_DNA"/>
</dbReference>
<dbReference type="Pfam" id="PF00756">
    <property type="entry name" value="Esterase"/>
    <property type="match status" value="1"/>
</dbReference>
<name>A0A3S8R7X6_9FLAO</name>
<protein>
    <recommendedName>
        <fullName evidence="4">Esterase</fullName>
    </recommendedName>
</protein>
<dbReference type="KEGG" id="tsig:D6T69_10165"/>
<dbReference type="InterPro" id="IPR029058">
    <property type="entry name" value="AB_hydrolase_fold"/>
</dbReference>
<dbReference type="RefSeq" id="WP_125067626.1">
    <property type="nucleotide sequence ID" value="NZ_CP032548.1"/>
</dbReference>
<dbReference type="Proteomes" id="UP000274593">
    <property type="component" value="Chromosome"/>
</dbReference>
<dbReference type="PANTHER" id="PTHR48098:SF6">
    <property type="entry name" value="FERRI-BACILLIBACTIN ESTERASE BESA"/>
    <property type="match status" value="1"/>
</dbReference>
<gene>
    <name evidence="2" type="ORF">D6T69_10165</name>
</gene>
<evidence type="ECO:0000313" key="2">
    <source>
        <dbReference type="EMBL" id="AZJ35866.1"/>
    </source>
</evidence>
<dbReference type="InterPro" id="IPR050583">
    <property type="entry name" value="Mycobacterial_A85_antigen"/>
</dbReference>
<evidence type="ECO:0000256" key="1">
    <source>
        <dbReference type="SAM" id="SignalP"/>
    </source>
</evidence>
<dbReference type="Gene3D" id="3.40.50.1820">
    <property type="entry name" value="alpha/beta hydrolase"/>
    <property type="match status" value="1"/>
</dbReference>
<feature type="signal peptide" evidence="1">
    <location>
        <begin position="1"/>
        <end position="21"/>
    </location>
</feature>
<accession>A0A3S8R7X6</accession>
<reference evidence="2 3" key="1">
    <citation type="submission" date="2018-09" db="EMBL/GenBank/DDBJ databases">
        <title>Insights into the microbiota of Asian seabass (Lates calcarifer) with tenacibaculosis symptoms and description of sp. nov. Tenacibaculum singaporense.</title>
        <authorList>
            <person name="Miyake S."/>
            <person name="Soh M."/>
            <person name="Azman M.N."/>
            <person name="Ngoh S.Y."/>
            <person name="Orban L."/>
        </authorList>
    </citation>
    <scope>NUCLEOTIDE SEQUENCE [LARGE SCALE GENOMIC DNA]</scope>
    <source>
        <strain evidence="2 3">DSM 106434</strain>
    </source>
</reference>
<dbReference type="PANTHER" id="PTHR48098">
    <property type="entry name" value="ENTEROCHELIN ESTERASE-RELATED"/>
    <property type="match status" value="1"/>
</dbReference>
<dbReference type="InterPro" id="IPR011990">
    <property type="entry name" value="TPR-like_helical_dom_sf"/>
</dbReference>
<keyword evidence="1" id="KW-0732">Signal</keyword>
<dbReference type="SUPFAM" id="SSF53474">
    <property type="entry name" value="alpha/beta-Hydrolases"/>
    <property type="match status" value="1"/>
</dbReference>
<dbReference type="InterPro" id="IPR000801">
    <property type="entry name" value="Esterase-like"/>
</dbReference>
<keyword evidence="3" id="KW-1185">Reference proteome</keyword>
<proteinExistence type="predicted"/>